<protein>
    <submittedName>
        <fullName evidence="6">DNA/RNA helicase</fullName>
    </submittedName>
</protein>
<dbReference type="EMBL" id="CP029490">
    <property type="protein sequence ID" value="AWN21472.1"/>
    <property type="molecule type" value="Genomic_DNA"/>
</dbReference>
<evidence type="ECO:0000256" key="2">
    <source>
        <dbReference type="ARBA" id="ARBA00022840"/>
    </source>
</evidence>
<dbReference type="Pfam" id="PF00270">
    <property type="entry name" value="DEAD"/>
    <property type="match status" value="1"/>
</dbReference>
<organism evidence="6 7">
    <name type="scientific">Streptococcus sobrinus</name>
    <dbReference type="NCBI Taxonomy" id="1310"/>
    <lineage>
        <taxon>Bacteria</taxon>
        <taxon>Bacillati</taxon>
        <taxon>Bacillota</taxon>
        <taxon>Bacilli</taxon>
        <taxon>Lactobacillales</taxon>
        <taxon>Streptococcaceae</taxon>
        <taxon>Streptococcus</taxon>
    </lineage>
</organism>
<feature type="domain" description="Helicase ATP-binding" evidence="4">
    <location>
        <begin position="107"/>
        <end position="257"/>
    </location>
</feature>
<dbReference type="InterPro" id="IPR011545">
    <property type="entry name" value="DEAD/DEAH_box_helicase_dom"/>
</dbReference>
<evidence type="ECO:0000256" key="3">
    <source>
        <dbReference type="ARBA" id="ARBA00023125"/>
    </source>
</evidence>
<keyword evidence="6" id="KW-0347">Helicase</keyword>
<evidence type="ECO:0000256" key="1">
    <source>
        <dbReference type="ARBA" id="ARBA00022741"/>
    </source>
</evidence>
<dbReference type="InterPro" id="IPR001650">
    <property type="entry name" value="Helicase_C-like"/>
</dbReference>
<dbReference type="Pfam" id="PF00271">
    <property type="entry name" value="Helicase_C"/>
    <property type="match status" value="1"/>
</dbReference>
<dbReference type="SMART" id="SM00487">
    <property type="entry name" value="DEXDc"/>
    <property type="match status" value="1"/>
</dbReference>
<sequence>MKDMKNYYGWQLTADQVPDDLRDKASVLPATIKKSGKYYCARCNHLLLPEWTLPDGSSYCRNCIVFGRLTTLDHLYYFEQKPFTKGAYLRWQGQLTPYQKEVSDILLEAVEKRENILVHAVTGSGKTEMIYRALANRLAKGKVVALVSPRIDVCRELYQRLSRDFSCPISLLYANSEDYHRSPLLISTVHQLFKFRQAFDLIVIDEVDAFPFVDDQSLYHAVANALKPQGSKIFLTATSTDNLEKQVKKGQLREVHLARRFHANPLVSPSFVWLGDLDKKMTKGLIPVKLGQAIRQQRQTGFPLLLFYPTIVEGEQFARLLQKYFPKEKIGFVSSRSQDRLELVQDFREGKLDILVSTTILERGVTFPKIDLFVLNAHHKLYTKSSLIQIAGRVGRSSKRPNGLLRFYHSGVTRAMRRALQDIKLMNKKGGF</sequence>
<dbReference type="PROSITE" id="PS51194">
    <property type="entry name" value="HELICASE_CTER"/>
    <property type="match status" value="1"/>
</dbReference>
<dbReference type="PANTHER" id="PTHR30580">
    <property type="entry name" value="PRIMOSOMAL PROTEIN N"/>
    <property type="match status" value="1"/>
</dbReference>
<dbReference type="SMART" id="SM00382">
    <property type="entry name" value="AAA"/>
    <property type="match status" value="1"/>
</dbReference>
<keyword evidence="2" id="KW-0067">ATP-binding</keyword>
<keyword evidence="6" id="KW-0378">Hydrolase</keyword>
<evidence type="ECO:0000259" key="4">
    <source>
        <dbReference type="PROSITE" id="PS51192"/>
    </source>
</evidence>
<dbReference type="GeneID" id="93924661"/>
<dbReference type="PANTHER" id="PTHR30580:SF1">
    <property type="entry name" value="COMF OPERON PROTEIN 1"/>
    <property type="match status" value="1"/>
</dbReference>
<keyword evidence="7" id="KW-1185">Reference proteome</keyword>
<dbReference type="InterPro" id="IPR027417">
    <property type="entry name" value="P-loop_NTPase"/>
</dbReference>
<dbReference type="InterPro" id="IPR003593">
    <property type="entry name" value="AAA+_ATPase"/>
</dbReference>
<dbReference type="GO" id="GO:0004386">
    <property type="term" value="F:helicase activity"/>
    <property type="evidence" value="ECO:0007669"/>
    <property type="project" value="UniProtKB-KW"/>
</dbReference>
<dbReference type="Proteomes" id="UP000245369">
    <property type="component" value="Chromosome"/>
</dbReference>
<dbReference type="Gene3D" id="3.40.50.300">
    <property type="entry name" value="P-loop containing nucleotide triphosphate hydrolases"/>
    <property type="match status" value="2"/>
</dbReference>
<gene>
    <name evidence="6" type="ORF">DK182_09110</name>
</gene>
<dbReference type="RefSeq" id="WP_028798478.1">
    <property type="nucleotide sequence ID" value="NZ_CP029490.1"/>
</dbReference>
<feature type="domain" description="Helicase C-terminal" evidence="5">
    <location>
        <begin position="289"/>
        <end position="432"/>
    </location>
</feature>
<dbReference type="SMART" id="SM00490">
    <property type="entry name" value="HELICc"/>
    <property type="match status" value="1"/>
</dbReference>
<dbReference type="SUPFAM" id="SSF52540">
    <property type="entry name" value="P-loop containing nucleoside triphosphate hydrolases"/>
    <property type="match status" value="1"/>
</dbReference>
<reference evidence="6 7" key="1">
    <citation type="submission" date="2018-05" db="EMBL/GenBank/DDBJ databases">
        <title>Complete genome sequences of Streptococcus sobrinus.</title>
        <authorList>
            <person name="Sales M."/>
            <person name="Jensen P.A."/>
        </authorList>
    </citation>
    <scope>NUCLEOTIDE SEQUENCE [LARGE SCALE GENOMIC DNA]</scope>
    <source>
        <strain evidence="6 7">SL1</strain>
    </source>
</reference>
<dbReference type="InterPro" id="IPR014001">
    <property type="entry name" value="Helicase_ATP-bd"/>
</dbReference>
<proteinExistence type="predicted"/>
<evidence type="ECO:0000313" key="7">
    <source>
        <dbReference type="Proteomes" id="UP000245369"/>
    </source>
</evidence>
<dbReference type="PROSITE" id="PS51192">
    <property type="entry name" value="HELICASE_ATP_BIND_1"/>
    <property type="match status" value="1"/>
</dbReference>
<evidence type="ECO:0000313" key="6">
    <source>
        <dbReference type="EMBL" id="AWN21472.1"/>
    </source>
</evidence>
<accession>A0ABN5LN50</accession>
<keyword evidence="1" id="KW-0547">Nucleotide-binding</keyword>
<keyword evidence="3" id="KW-0238">DNA-binding</keyword>
<name>A0ABN5LN50_9STRE</name>
<evidence type="ECO:0000259" key="5">
    <source>
        <dbReference type="PROSITE" id="PS51194"/>
    </source>
</evidence>